<feature type="domain" description="Glycosyltransferase 2-like" evidence="4">
    <location>
        <begin position="6"/>
        <end position="119"/>
    </location>
</feature>
<reference evidence="5" key="1">
    <citation type="submission" date="2021-05" db="EMBL/GenBank/DDBJ databases">
        <authorList>
            <person name="Pietrasiak N."/>
            <person name="Ward R."/>
            <person name="Stajich J.E."/>
            <person name="Kurbessoian T."/>
        </authorList>
    </citation>
    <scope>NUCLEOTIDE SEQUENCE</scope>
    <source>
        <strain evidence="5">HA4357-MV3</strain>
    </source>
</reference>
<comment type="similarity">
    <text evidence="1">Belongs to the glycosyltransferase 2 family.</text>
</comment>
<gene>
    <name evidence="5" type="ORF">KME28_09180</name>
</gene>
<dbReference type="Gene3D" id="3.90.550.10">
    <property type="entry name" value="Spore Coat Polysaccharide Biosynthesis Protein SpsA, Chain A"/>
    <property type="match status" value="1"/>
</dbReference>
<name>A0A9E3H7Z5_9NOST</name>
<protein>
    <submittedName>
        <fullName evidence="5">Glycosyltransferase</fullName>
        <ecNumber evidence="5">2.4.-.-</ecNumber>
    </submittedName>
</protein>
<organism evidence="5 6">
    <name type="scientific">Pelatocladus maniniholoensis HA4357-MV3</name>
    <dbReference type="NCBI Taxonomy" id="1117104"/>
    <lineage>
        <taxon>Bacteria</taxon>
        <taxon>Bacillati</taxon>
        <taxon>Cyanobacteriota</taxon>
        <taxon>Cyanophyceae</taxon>
        <taxon>Nostocales</taxon>
        <taxon>Nostocaceae</taxon>
        <taxon>Pelatocladus</taxon>
    </lineage>
</organism>
<dbReference type="EC" id="2.4.-.-" evidence="5"/>
<evidence type="ECO:0000313" key="5">
    <source>
        <dbReference type="EMBL" id="MBW4431885.1"/>
    </source>
</evidence>
<reference evidence="5" key="2">
    <citation type="journal article" date="2022" name="Microbiol. Resour. Announc.">
        <title>Metagenome Sequencing to Explore Phylogenomics of Terrestrial Cyanobacteria.</title>
        <authorList>
            <person name="Ward R.D."/>
            <person name="Stajich J.E."/>
            <person name="Johansen J.R."/>
            <person name="Huntemann M."/>
            <person name="Clum A."/>
            <person name="Foster B."/>
            <person name="Foster B."/>
            <person name="Roux S."/>
            <person name="Palaniappan K."/>
            <person name="Varghese N."/>
            <person name="Mukherjee S."/>
            <person name="Reddy T.B.K."/>
            <person name="Daum C."/>
            <person name="Copeland A."/>
            <person name="Chen I.A."/>
            <person name="Ivanova N.N."/>
            <person name="Kyrpides N.C."/>
            <person name="Shapiro N."/>
            <person name="Eloe-Fadrosh E.A."/>
            <person name="Pietrasiak N."/>
        </authorList>
    </citation>
    <scope>NUCLEOTIDE SEQUENCE</scope>
    <source>
        <strain evidence="5">HA4357-MV3</strain>
    </source>
</reference>
<keyword evidence="3 5" id="KW-0808">Transferase</keyword>
<accession>A0A9E3H7Z5</accession>
<dbReference type="PANTHER" id="PTHR43685">
    <property type="entry name" value="GLYCOSYLTRANSFERASE"/>
    <property type="match status" value="1"/>
</dbReference>
<dbReference type="Proteomes" id="UP000813215">
    <property type="component" value="Unassembled WGS sequence"/>
</dbReference>
<dbReference type="InterPro" id="IPR050834">
    <property type="entry name" value="Glycosyltransf_2"/>
</dbReference>
<dbReference type="InterPro" id="IPR029044">
    <property type="entry name" value="Nucleotide-diphossugar_trans"/>
</dbReference>
<dbReference type="PANTHER" id="PTHR43685:SF5">
    <property type="entry name" value="GLYCOSYLTRANSFERASE EPSE-RELATED"/>
    <property type="match status" value="1"/>
</dbReference>
<sequence length="352" mass="41142">MLPKISVVMSVYNGGQYLQESIESILNQTFTNFEFIVIDDGSIDSSWEILTRYAKEDQRIKLFKNEENLGLTKSLNKGLKLAQGEYIARQDADDVSLPERFEKQVKFLDQSPEVVLVSCNIEWIDPEGRFLGKQPRDCDRDLVAWYLLFYNHLAGHSQVMFRQKPVRNLGGYCENYRYSQDYELWSRLIQVSDIVILSDALLQQRRHDKSISSAKKLDQDTYSLTNSKRNIKQLLGEELSLEEVDELRGFWLGHWCSSLFPSSQNVSSINSRLKEIYQVFVLQSAQHNRCNSDLSLRLRVRIAQQFGFWIRSLSIRRELISKFQISLYVLVWYPPALLDCWLKEIKRLFAIA</sequence>
<comment type="caution">
    <text evidence="5">The sequence shown here is derived from an EMBL/GenBank/DDBJ whole genome shotgun (WGS) entry which is preliminary data.</text>
</comment>
<evidence type="ECO:0000256" key="1">
    <source>
        <dbReference type="ARBA" id="ARBA00006739"/>
    </source>
</evidence>
<dbReference type="InterPro" id="IPR001173">
    <property type="entry name" value="Glyco_trans_2-like"/>
</dbReference>
<dbReference type="SUPFAM" id="SSF53448">
    <property type="entry name" value="Nucleotide-diphospho-sugar transferases"/>
    <property type="match status" value="1"/>
</dbReference>
<proteinExistence type="inferred from homology"/>
<evidence type="ECO:0000259" key="4">
    <source>
        <dbReference type="Pfam" id="PF00535"/>
    </source>
</evidence>
<evidence type="ECO:0000256" key="2">
    <source>
        <dbReference type="ARBA" id="ARBA00022676"/>
    </source>
</evidence>
<evidence type="ECO:0000313" key="6">
    <source>
        <dbReference type="Proteomes" id="UP000813215"/>
    </source>
</evidence>
<dbReference type="Pfam" id="PF00535">
    <property type="entry name" value="Glycos_transf_2"/>
    <property type="match status" value="1"/>
</dbReference>
<evidence type="ECO:0000256" key="3">
    <source>
        <dbReference type="ARBA" id="ARBA00022679"/>
    </source>
</evidence>
<keyword evidence="2 5" id="KW-0328">Glycosyltransferase</keyword>
<dbReference type="GO" id="GO:0016757">
    <property type="term" value="F:glycosyltransferase activity"/>
    <property type="evidence" value="ECO:0007669"/>
    <property type="project" value="UniProtKB-KW"/>
</dbReference>
<dbReference type="EMBL" id="JAHHHW010000075">
    <property type="protein sequence ID" value="MBW4431885.1"/>
    <property type="molecule type" value="Genomic_DNA"/>
</dbReference>
<dbReference type="AlphaFoldDB" id="A0A9E3H7Z5"/>